<keyword evidence="9 13" id="KW-0479">Metal-binding</keyword>
<protein>
    <recommendedName>
        <fullName evidence="6 13">Molybdopterin molybdenumtransferase</fullName>
        <ecNumber evidence="5 13">2.10.1.1</ecNumber>
    </recommendedName>
</protein>
<keyword evidence="16" id="KW-1185">Reference proteome</keyword>
<dbReference type="NCBIfam" id="NF045515">
    <property type="entry name" value="Glp_gephyrin"/>
    <property type="match status" value="1"/>
</dbReference>
<dbReference type="OrthoDB" id="9804758at2"/>
<comment type="cofactor">
    <cofactor evidence="1 13">
        <name>Mg(2+)</name>
        <dbReference type="ChEBI" id="CHEBI:18420"/>
    </cofactor>
</comment>
<comment type="catalytic activity">
    <reaction evidence="12">
        <text>adenylyl-molybdopterin + molybdate = Mo-molybdopterin + AMP + H(+)</text>
        <dbReference type="Rhea" id="RHEA:35047"/>
        <dbReference type="ChEBI" id="CHEBI:15378"/>
        <dbReference type="ChEBI" id="CHEBI:36264"/>
        <dbReference type="ChEBI" id="CHEBI:62727"/>
        <dbReference type="ChEBI" id="CHEBI:71302"/>
        <dbReference type="ChEBI" id="CHEBI:456215"/>
        <dbReference type="EC" id="2.10.1.1"/>
    </reaction>
</comment>
<evidence type="ECO:0000256" key="11">
    <source>
        <dbReference type="ARBA" id="ARBA00023150"/>
    </source>
</evidence>
<dbReference type="InterPro" id="IPR001453">
    <property type="entry name" value="MoaB/Mog_dom"/>
</dbReference>
<dbReference type="EC" id="2.10.1.1" evidence="5 13"/>
<dbReference type="InterPro" id="IPR036688">
    <property type="entry name" value="MoeA_C_domain_IV_sf"/>
</dbReference>
<dbReference type="Pfam" id="PF03453">
    <property type="entry name" value="MoeA_N"/>
    <property type="match status" value="1"/>
</dbReference>
<dbReference type="NCBIfam" id="TIGR00177">
    <property type="entry name" value="molyb_syn"/>
    <property type="match status" value="1"/>
</dbReference>
<comment type="similarity">
    <text evidence="4 13">Belongs to the MoeA family.</text>
</comment>
<dbReference type="FunFam" id="2.40.340.10:FF:000003">
    <property type="entry name" value="Molybdopterin molybdenumtransferase"/>
    <property type="match status" value="1"/>
</dbReference>
<evidence type="ECO:0000256" key="4">
    <source>
        <dbReference type="ARBA" id="ARBA00010763"/>
    </source>
</evidence>
<dbReference type="SMART" id="SM00852">
    <property type="entry name" value="MoCF_biosynth"/>
    <property type="match status" value="1"/>
</dbReference>
<evidence type="ECO:0000256" key="8">
    <source>
        <dbReference type="ARBA" id="ARBA00022679"/>
    </source>
</evidence>
<gene>
    <name evidence="15" type="ORF">C7443_107173</name>
</gene>
<evidence type="ECO:0000256" key="2">
    <source>
        <dbReference type="ARBA" id="ARBA00002901"/>
    </source>
</evidence>
<dbReference type="RefSeq" id="WP_110019077.1">
    <property type="nucleotide sequence ID" value="NZ_QGTJ01000007.1"/>
</dbReference>
<comment type="caution">
    <text evidence="15">The sequence shown here is derived from an EMBL/GenBank/DDBJ whole genome shotgun (WGS) entry which is preliminary data.</text>
</comment>
<dbReference type="FunFam" id="2.170.190.11:FF:000004">
    <property type="entry name" value="Molybdopterin molybdenumtransferase"/>
    <property type="match status" value="1"/>
</dbReference>
<dbReference type="GO" id="GO:0061599">
    <property type="term" value="F:molybdopterin molybdotransferase activity"/>
    <property type="evidence" value="ECO:0007669"/>
    <property type="project" value="UniProtKB-UniRule"/>
</dbReference>
<dbReference type="FunFam" id="3.40.980.10:FF:000004">
    <property type="entry name" value="Molybdopterin molybdenumtransferase"/>
    <property type="match status" value="1"/>
</dbReference>
<evidence type="ECO:0000256" key="13">
    <source>
        <dbReference type="RuleBase" id="RU365090"/>
    </source>
</evidence>
<dbReference type="InterPro" id="IPR036135">
    <property type="entry name" value="MoeA_linker/N_sf"/>
</dbReference>
<evidence type="ECO:0000256" key="6">
    <source>
        <dbReference type="ARBA" id="ARBA00021108"/>
    </source>
</evidence>
<dbReference type="PANTHER" id="PTHR10192">
    <property type="entry name" value="MOLYBDOPTERIN BIOSYNTHESIS PROTEIN"/>
    <property type="match status" value="1"/>
</dbReference>
<keyword evidence="10 13" id="KW-0460">Magnesium</keyword>
<dbReference type="AlphaFoldDB" id="A0A317MTH4"/>
<dbReference type="Gene3D" id="2.40.340.10">
    <property type="entry name" value="MoeA, C-terminal, domain IV"/>
    <property type="match status" value="1"/>
</dbReference>
<evidence type="ECO:0000313" key="16">
    <source>
        <dbReference type="Proteomes" id="UP000246569"/>
    </source>
</evidence>
<dbReference type="GO" id="GO:0006777">
    <property type="term" value="P:Mo-molybdopterin cofactor biosynthetic process"/>
    <property type="evidence" value="ECO:0007669"/>
    <property type="project" value="UniProtKB-UniRule"/>
</dbReference>
<keyword evidence="11 13" id="KW-0501">Molybdenum cofactor biosynthesis</keyword>
<evidence type="ECO:0000313" key="15">
    <source>
        <dbReference type="EMBL" id="PWV60598.1"/>
    </source>
</evidence>
<dbReference type="UniPathway" id="UPA00344"/>
<evidence type="ECO:0000256" key="12">
    <source>
        <dbReference type="ARBA" id="ARBA00047317"/>
    </source>
</evidence>
<dbReference type="Pfam" id="PF00994">
    <property type="entry name" value="MoCF_biosynth"/>
    <property type="match status" value="1"/>
</dbReference>
<dbReference type="SUPFAM" id="SSF63867">
    <property type="entry name" value="MoeA C-terminal domain-like"/>
    <property type="match status" value="1"/>
</dbReference>
<dbReference type="InterPro" id="IPR038987">
    <property type="entry name" value="MoeA-like"/>
</dbReference>
<comment type="pathway">
    <text evidence="3 13">Cofactor biosynthesis; molybdopterin biosynthesis.</text>
</comment>
<name>A0A317MTH4_9GAMM</name>
<dbReference type="Gene3D" id="2.170.190.11">
    <property type="entry name" value="Molybdopterin biosynthesis moea protein, domain 3"/>
    <property type="match status" value="1"/>
</dbReference>
<dbReference type="InterPro" id="IPR005110">
    <property type="entry name" value="MoeA_linker/N"/>
</dbReference>
<proteinExistence type="inferred from homology"/>
<dbReference type="GO" id="GO:0046872">
    <property type="term" value="F:metal ion binding"/>
    <property type="evidence" value="ECO:0007669"/>
    <property type="project" value="UniProtKB-UniRule"/>
</dbReference>
<sequence length="422" mass="44805">MSEARIPAQPSCADDFDPQSLPVAEALARIQQQVQPVSGCEQLNLRAALGRVLAADVLAPVDVPAYDNSAMDGYAVRSADLPAVGSVRLRLVGSAFAGQPWGGCLGAGEAVRIMTGALLPDGADSVVMQEHAARDGDSVSIGSGHRAGQNVRRVGEDLRCGSVVLAGGRRIAPFDVGVLASLGRGEVRVRRRVRVAFFSTGDELRSIGEPLEAGCVYDSNRYSLYGMLSRLGVDVLDFGVVRDCREALRETLREAAASADVVITSGGVSVGEADFVRDTLLALGRIHFWKIAMKPGRPLAFGHIDDALFFGLPGNPVAVVVTFFQFVQPALHRLMGMPEQAPLLLRARALAPMKKRPGRTEYQRGILQREADGQLGVRLSGAQGSGVLSSMSRANCFVVLAQASAEVAAGDWVDVQPFEGLY</sequence>
<dbReference type="Gene3D" id="3.40.980.10">
    <property type="entry name" value="MoaB/Mog-like domain"/>
    <property type="match status" value="1"/>
</dbReference>
<dbReference type="Proteomes" id="UP000246569">
    <property type="component" value="Unassembled WGS sequence"/>
</dbReference>
<dbReference type="InterPro" id="IPR005111">
    <property type="entry name" value="MoeA_C_domain_IV"/>
</dbReference>
<keyword evidence="7 13" id="KW-0500">Molybdenum</keyword>
<feature type="domain" description="MoaB/Mog" evidence="14">
    <location>
        <begin position="196"/>
        <end position="333"/>
    </location>
</feature>
<dbReference type="EMBL" id="QGTJ01000007">
    <property type="protein sequence ID" value="PWV60598.1"/>
    <property type="molecule type" value="Genomic_DNA"/>
</dbReference>
<evidence type="ECO:0000256" key="7">
    <source>
        <dbReference type="ARBA" id="ARBA00022505"/>
    </source>
</evidence>
<dbReference type="InterPro" id="IPR036425">
    <property type="entry name" value="MoaB/Mog-like_dom_sf"/>
</dbReference>
<organism evidence="15 16">
    <name type="scientific">Plasticicumulans acidivorans</name>
    <dbReference type="NCBI Taxonomy" id="886464"/>
    <lineage>
        <taxon>Bacteria</taxon>
        <taxon>Pseudomonadati</taxon>
        <taxon>Pseudomonadota</taxon>
        <taxon>Gammaproteobacteria</taxon>
        <taxon>Candidatus Competibacteraceae</taxon>
        <taxon>Plasticicumulans</taxon>
    </lineage>
</organism>
<dbReference type="SUPFAM" id="SSF63882">
    <property type="entry name" value="MoeA N-terminal region -like"/>
    <property type="match status" value="1"/>
</dbReference>
<dbReference type="PANTHER" id="PTHR10192:SF5">
    <property type="entry name" value="GEPHYRIN"/>
    <property type="match status" value="1"/>
</dbReference>
<keyword evidence="8 13" id="KW-0808">Transferase</keyword>
<evidence type="ECO:0000256" key="9">
    <source>
        <dbReference type="ARBA" id="ARBA00022723"/>
    </source>
</evidence>
<dbReference type="CDD" id="cd00887">
    <property type="entry name" value="MoeA"/>
    <property type="match status" value="1"/>
</dbReference>
<dbReference type="Gene3D" id="3.90.105.10">
    <property type="entry name" value="Molybdopterin biosynthesis moea protein, domain 2"/>
    <property type="match status" value="1"/>
</dbReference>
<dbReference type="Pfam" id="PF03454">
    <property type="entry name" value="MoeA_C"/>
    <property type="match status" value="1"/>
</dbReference>
<dbReference type="PROSITE" id="PS01079">
    <property type="entry name" value="MOCF_BIOSYNTHESIS_2"/>
    <property type="match status" value="1"/>
</dbReference>
<evidence type="ECO:0000256" key="3">
    <source>
        <dbReference type="ARBA" id="ARBA00005046"/>
    </source>
</evidence>
<comment type="function">
    <text evidence="2 13">Catalyzes the insertion of molybdate into adenylated molybdopterin with the concomitant release of AMP.</text>
</comment>
<evidence type="ECO:0000259" key="14">
    <source>
        <dbReference type="SMART" id="SM00852"/>
    </source>
</evidence>
<evidence type="ECO:0000256" key="10">
    <source>
        <dbReference type="ARBA" id="ARBA00022842"/>
    </source>
</evidence>
<accession>A0A317MTH4</accession>
<dbReference type="GO" id="GO:0005829">
    <property type="term" value="C:cytosol"/>
    <property type="evidence" value="ECO:0007669"/>
    <property type="project" value="TreeGrafter"/>
</dbReference>
<dbReference type="SUPFAM" id="SSF53218">
    <property type="entry name" value="Molybdenum cofactor biosynthesis proteins"/>
    <property type="match status" value="1"/>
</dbReference>
<evidence type="ECO:0000256" key="1">
    <source>
        <dbReference type="ARBA" id="ARBA00001946"/>
    </source>
</evidence>
<evidence type="ECO:0000256" key="5">
    <source>
        <dbReference type="ARBA" id="ARBA00013269"/>
    </source>
</evidence>
<dbReference type="InterPro" id="IPR008284">
    <property type="entry name" value="MoCF_biosynth_CS"/>
</dbReference>
<reference evidence="15 16" key="1">
    <citation type="submission" date="2018-05" db="EMBL/GenBank/DDBJ databases">
        <title>Genomic Encyclopedia of Type Strains, Phase IV (KMG-IV): sequencing the most valuable type-strain genomes for metagenomic binning, comparative biology and taxonomic classification.</title>
        <authorList>
            <person name="Goeker M."/>
        </authorList>
    </citation>
    <scope>NUCLEOTIDE SEQUENCE [LARGE SCALE GENOMIC DNA]</scope>
    <source>
        <strain evidence="15 16">DSM 23606</strain>
    </source>
</reference>